<proteinExistence type="predicted"/>
<dbReference type="InterPro" id="IPR025406">
    <property type="entry name" value="DUF4132"/>
</dbReference>
<dbReference type="AlphaFoldDB" id="A0A7K0C8A5"/>
<dbReference type="EMBL" id="WEGH01000006">
    <property type="protein sequence ID" value="MQY09342.1"/>
    <property type="molecule type" value="Genomic_DNA"/>
</dbReference>
<dbReference type="OrthoDB" id="4554725at2"/>
<evidence type="ECO:0000313" key="2">
    <source>
        <dbReference type="EMBL" id="MQY09342.1"/>
    </source>
</evidence>
<comment type="caution">
    <text evidence="2">The sequence shown here is derived from an EMBL/GenBank/DDBJ whole genome shotgun (WGS) entry which is preliminary data.</text>
</comment>
<gene>
    <name evidence="2" type="ORF">ACRB68_74670</name>
</gene>
<organism evidence="2 3">
    <name type="scientific">Actinomadura macrotermitis</name>
    <dbReference type="NCBI Taxonomy" id="2585200"/>
    <lineage>
        <taxon>Bacteria</taxon>
        <taxon>Bacillati</taxon>
        <taxon>Actinomycetota</taxon>
        <taxon>Actinomycetes</taxon>
        <taxon>Streptosporangiales</taxon>
        <taxon>Thermomonosporaceae</taxon>
        <taxon>Actinomadura</taxon>
    </lineage>
</organism>
<dbReference type="Proteomes" id="UP000487268">
    <property type="component" value="Unassembled WGS sequence"/>
</dbReference>
<accession>A0A7K0C8A5</accession>
<name>A0A7K0C8A5_9ACTN</name>
<evidence type="ECO:0000259" key="1">
    <source>
        <dbReference type="Pfam" id="PF13569"/>
    </source>
</evidence>
<sequence>MDEDSLVIPKAWRRLLYARRGGVPVPAVRVDASAVESVRADVARRRERIERILGHPRSEPEVAAAIRRYLAGDADPLGAAAVAQILMRELYLREGAFDRFADTWHAEHGLPFAACALAELGRPVYQWGYSAEEEGYWIRYRVPGDDFATCWLARSALRRVRALLAAADDAEYDEAVQALSGKRGTLLQRVLTCHLVPARQDWLDDCLAELPGDHRVLRWMLFCSVGSPRQLPAFSGAGWGEDDLGILASAMEGVGTALVPLLVDGLGTYQRSDDRKRLLDVLAVLPSDEAFGALLERDGEKHVRPALMAAMRRFPKRAHRMLSAAGSGLAAELERKEEVREQAGRLPEVLVRPPWTRRRVPRERVVIEGLVPSAERAVVWAPGERERWLLDERYLQLGEDVLQRFRSGRIGDWDAVVILLHAPLEVVRPLLAIWTPRNTEVVLRHAEQLAARFGLDVLPLLLYVAEDRPASGVKALLPFLDARVAALMAGWAGRRKPARKIAAAWLDRHGLAAARLLVPVVLGRADRPAEDALLRIAERHGPGGVVEAAREYGDEAAAAIAGLLTADPLERLPARIPKIGDWADPALLPRVRLRTGGTLPAEAAGHVLTMLAFSAPGERYAGLGIVREVCDPASLAEFGWAAFERWRAAGAPTRDGWALTGLGVLGDDGTVRRLTPLIMAWPGEGRHRAAVTGLEVLAEIGTEFALAHLHRVFQKTRFRALRDHAGVMIDQIAADLELTPDELADRLVPDFGLDGLVLDYGPRRFTVGFDEQLRPYVRDEAGKLRKVLPKPGAKDDPDLASAALQRFTALKKDVRGVAADQIRRLETAMVKERRWTAADFRRFLVEHPLMRNLARRLVWITDDGTAFRVAEDGTLADVHDDLFTLPEAATVAVAHPLHLDVPAWTQLFADYEILQPFPQLGRPVFALGEDEDVYERLAGFTVRPVPFGRLLGLTRRGWRHGDPQDAGIVSEMVRDLPGGTRAVIGVDPGYPIGARDADAEHRIGVTVLGSPGPVALSELIADVAALAGEDPLR</sequence>
<dbReference type="Pfam" id="PF13569">
    <property type="entry name" value="DUF4132"/>
    <property type="match status" value="1"/>
</dbReference>
<dbReference type="RefSeq" id="WP_153541201.1">
    <property type="nucleotide sequence ID" value="NZ_WEGH01000006.1"/>
</dbReference>
<keyword evidence="3" id="KW-1185">Reference proteome</keyword>
<feature type="domain" description="DUF4132" evidence="1">
    <location>
        <begin position="782"/>
        <end position="958"/>
    </location>
</feature>
<protein>
    <recommendedName>
        <fullName evidence="1">DUF4132 domain-containing protein</fullName>
    </recommendedName>
</protein>
<reference evidence="2 3" key="1">
    <citation type="submission" date="2019-10" db="EMBL/GenBank/DDBJ databases">
        <title>Actinomadura rubteroloni sp. nov. and Actinomadura macrotermitis sp. nov., isolated from the gut of fungus growing-termite Macrotermes natalensis.</title>
        <authorList>
            <person name="Benndorf R."/>
            <person name="Martin K."/>
            <person name="Kuefner M."/>
            <person name="De Beer W."/>
            <person name="Kaster A.-K."/>
            <person name="Vollmers J."/>
            <person name="Poulsen M."/>
            <person name="Beemelmanns C."/>
        </authorList>
    </citation>
    <scope>NUCLEOTIDE SEQUENCE [LARGE SCALE GENOMIC DNA]</scope>
    <source>
        <strain evidence="2 3">RB68</strain>
    </source>
</reference>
<evidence type="ECO:0000313" key="3">
    <source>
        <dbReference type="Proteomes" id="UP000487268"/>
    </source>
</evidence>